<reference evidence="1 2" key="1">
    <citation type="submission" date="2022-10" db="EMBL/GenBank/DDBJ databases">
        <title>Comparative genomics and taxonomic characterization of three novel marine species of genus Reichenbachiella exhibiting antioxidant and polysaccharide degradation activities.</title>
        <authorList>
            <person name="Muhammad N."/>
            <person name="Lee Y.-J."/>
            <person name="Ko J."/>
            <person name="Kim S.-G."/>
        </authorList>
    </citation>
    <scope>NUCLEOTIDE SEQUENCE [LARGE SCALE GENOMIC DNA]</scope>
    <source>
        <strain evidence="1 2">ABR2-5</strain>
    </source>
</reference>
<dbReference type="EMBL" id="JAOYOD010000011">
    <property type="protein sequence ID" value="MCV9389528.1"/>
    <property type="molecule type" value="Genomic_DNA"/>
</dbReference>
<proteinExistence type="predicted"/>
<sequence>MGVIIDPEVFDIEIQLKRINGGQELLIVEGFDMYQIFIYAIVSFVCAKDFW</sequence>
<evidence type="ECO:0000313" key="1">
    <source>
        <dbReference type="EMBL" id="MCV9389528.1"/>
    </source>
</evidence>
<name>A0ABT3D134_9BACT</name>
<protein>
    <submittedName>
        <fullName evidence="1">Uncharacterized protein</fullName>
    </submittedName>
</protein>
<dbReference type="Proteomes" id="UP001300692">
    <property type="component" value="Unassembled WGS sequence"/>
</dbReference>
<dbReference type="RefSeq" id="WP_264140509.1">
    <property type="nucleotide sequence ID" value="NZ_JAOYOD010000011.1"/>
</dbReference>
<organism evidence="1 2">
    <name type="scientific">Reichenbachiella ulvae</name>
    <dbReference type="NCBI Taxonomy" id="2980104"/>
    <lineage>
        <taxon>Bacteria</taxon>
        <taxon>Pseudomonadati</taxon>
        <taxon>Bacteroidota</taxon>
        <taxon>Cytophagia</taxon>
        <taxon>Cytophagales</taxon>
        <taxon>Reichenbachiellaceae</taxon>
        <taxon>Reichenbachiella</taxon>
    </lineage>
</organism>
<accession>A0ABT3D134</accession>
<gene>
    <name evidence="1" type="ORF">N7U62_22950</name>
</gene>
<keyword evidence="2" id="KW-1185">Reference proteome</keyword>
<evidence type="ECO:0000313" key="2">
    <source>
        <dbReference type="Proteomes" id="UP001300692"/>
    </source>
</evidence>
<comment type="caution">
    <text evidence="1">The sequence shown here is derived from an EMBL/GenBank/DDBJ whole genome shotgun (WGS) entry which is preliminary data.</text>
</comment>